<organism evidence="8 9">
    <name type="scientific">Caedimonas varicaedens</name>
    <dbReference type="NCBI Taxonomy" id="1629334"/>
    <lineage>
        <taxon>Bacteria</taxon>
        <taxon>Pseudomonadati</taxon>
        <taxon>Pseudomonadota</taxon>
        <taxon>Alphaproteobacteria</taxon>
        <taxon>Holosporales</taxon>
        <taxon>Caedimonadaceae</taxon>
        <taxon>Caedimonas</taxon>
    </lineage>
</organism>
<feature type="transmembrane region" description="Helical" evidence="6">
    <location>
        <begin position="212"/>
        <end position="233"/>
    </location>
</feature>
<dbReference type="GO" id="GO:0016020">
    <property type="term" value="C:membrane"/>
    <property type="evidence" value="ECO:0007669"/>
    <property type="project" value="UniProtKB-SubCell"/>
</dbReference>
<evidence type="ECO:0000256" key="1">
    <source>
        <dbReference type="ARBA" id="ARBA00004141"/>
    </source>
</evidence>
<accession>A0A0K8MAT0</accession>
<feature type="transmembrane region" description="Helical" evidence="6">
    <location>
        <begin position="12"/>
        <end position="31"/>
    </location>
</feature>
<comment type="subcellular location">
    <subcellularLocation>
        <location evidence="1">Membrane</location>
        <topology evidence="1">Multi-pass membrane protein</topology>
    </subcellularLocation>
</comment>
<keyword evidence="9" id="KW-1185">Reference proteome</keyword>
<feature type="transmembrane region" description="Helical" evidence="6">
    <location>
        <begin position="77"/>
        <end position="96"/>
    </location>
</feature>
<comment type="caution">
    <text evidence="8">The sequence shown here is derived from an EMBL/GenBank/DDBJ whole genome shotgun (WGS) entry which is preliminary data.</text>
</comment>
<evidence type="ECO:0000256" key="2">
    <source>
        <dbReference type="ARBA" id="ARBA00009853"/>
    </source>
</evidence>
<feature type="domain" description="EamA" evidence="7">
    <location>
        <begin position="153"/>
        <end position="284"/>
    </location>
</feature>
<evidence type="ECO:0000313" key="8">
    <source>
        <dbReference type="EMBL" id="GAO97620.1"/>
    </source>
</evidence>
<sequence>MNRHQQTEQTRIGVFYMAIAIFMFSTVNAVVKDVMGVYPLMQIIFLRFFFALLPCSFMVYQNGGIKSLKTPNLKSHFFCGSLAVLNLALLFSSFKVLPLADVTAFAFSTILFITLLSYPLLKEIVGLHRWFAVILGFGGVLIMLNPSGELFHIGSLMALVFAFGDGLIMIFARLLSRTDKSSTIVFYCSLIAAMIAAFFVPFVWVMPNVTDFFKLVFLGIGSGTAQILLTYAYRYAQATLIAPVIYTAILWSAFYGYYFWGEVPSSEAIFGGSLVIFSGLYLIYWEKRQAHLA</sequence>
<feature type="transmembrane region" description="Helical" evidence="6">
    <location>
        <begin position="266"/>
        <end position="285"/>
    </location>
</feature>
<dbReference type="EMBL" id="BBVC01000012">
    <property type="protein sequence ID" value="GAO97620.1"/>
    <property type="molecule type" value="Genomic_DNA"/>
</dbReference>
<dbReference type="InterPro" id="IPR000620">
    <property type="entry name" value="EamA_dom"/>
</dbReference>
<proteinExistence type="inferred from homology"/>
<keyword evidence="4 6" id="KW-1133">Transmembrane helix</keyword>
<reference evidence="8 9" key="1">
    <citation type="submission" date="2015-03" db="EMBL/GenBank/DDBJ databases">
        <title>Caedibacter varicaedens, whole genome shotgun sequence.</title>
        <authorList>
            <person name="Suzuki H."/>
            <person name="Dapper A.L."/>
            <person name="Gibson A.K."/>
            <person name="Jackson C."/>
            <person name="Lee H."/>
            <person name="Pejaver V.R."/>
            <person name="Doak T."/>
            <person name="Lynch M."/>
        </authorList>
    </citation>
    <scope>NUCLEOTIDE SEQUENCE [LARGE SCALE GENOMIC DNA]</scope>
</reference>
<evidence type="ECO:0000259" key="7">
    <source>
        <dbReference type="Pfam" id="PF00892"/>
    </source>
</evidence>
<feature type="transmembrane region" description="Helical" evidence="6">
    <location>
        <begin position="184"/>
        <end position="206"/>
    </location>
</feature>
<evidence type="ECO:0000256" key="6">
    <source>
        <dbReference type="SAM" id="Phobius"/>
    </source>
</evidence>
<name>A0A0K8MAT0_9PROT</name>
<dbReference type="STRING" id="1629334.Cva_00256"/>
<feature type="transmembrane region" description="Helical" evidence="6">
    <location>
        <begin position="240"/>
        <end position="260"/>
    </location>
</feature>
<dbReference type="PANTHER" id="PTHR22911">
    <property type="entry name" value="ACYL-MALONYL CONDENSING ENZYME-RELATED"/>
    <property type="match status" value="1"/>
</dbReference>
<feature type="transmembrane region" description="Helical" evidence="6">
    <location>
        <begin position="150"/>
        <end position="172"/>
    </location>
</feature>
<dbReference type="SUPFAM" id="SSF103481">
    <property type="entry name" value="Multidrug resistance efflux transporter EmrE"/>
    <property type="match status" value="2"/>
</dbReference>
<keyword evidence="3 6" id="KW-0812">Transmembrane</keyword>
<dbReference type="Pfam" id="PF00892">
    <property type="entry name" value="EamA"/>
    <property type="match status" value="2"/>
</dbReference>
<gene>
    <name evidence="8" type="ORF">Cva_00256</name>
</gene>
<evidence type="ECO:0000256" key="3">
    <source>
        <dbReference type="ARBA" id="ARBA00022692"/>
    </source>
</evidence>
<keyword evidence="5 6" id="KW-0472">Membrane</keyword>
<feature type="transmembrane region" description="Helical" evidence="6">
    <location>
        <begin position="37"/>
        <end position="57"/>
    </location>
</feature>
<feature type="transmembrane region" description="Helical" evidence="6">
    <location>
        <begin position="102"/>
        <end position="120"/>
    </location>
</feature>
<dbReference type="InterPro" id="IPR037185">
    <property type="entry name" value="EmrE-like"/>
</dbReference>
<evidence type="ECO:0000256" key="5">
    <source>
        <dbReference type="ARBA" id="ARBA00023136"/>
    </source>
</evidence>
<feature type="domain" description="EamA" evidence="7">
    <location>
        <begin position="12"/>
        <end position="144"/>
    </location>
</feature>
<evidence type="ECO:0000256" key="4">
    <source>
        <dbReference type="ARBA" id="ARBA00022989"/>
    </source>
</evidence>
<evidence type="ECO:0000313" key="9">
    <source>
        <dbReference type="Proteomes" id="UP000036771"/>
    </source>
</evidence>
<dbReference type="Proteomes" id="UP000036771">
    <property type="component" value="Unassembled WGS sequence"/>
</dbReference>
<dbReference type="AlphaFoldDB" id="A0A0K8MAT0"/>
<comment type="similarity">
    <text evidence="2">Belongs to the drug/metabolite transporter (DMT) superfamily. 10 TMS drug/metabolite exporter (DME) (TC 2.A.7.3) family.</text>
</comment>
<protein>
    <submittedName>
        <fullName evidence="8">EamA-like transporter family protein</fullName>
    </submittedName>
</protein>
<feature type="transmembrane region" description="Helical" evidence="6">
    <location>
        <begin position="127"/>
        <end position="144"/>
    </location>
</feature>
<dbReference type="PANTHER" id="PTHR22911:SF6">
    <property type="entry name" value="SOLUTE CARRIER FAMILY 35 MEMBER G1"/>
    <property type="match status" value="1"/>
</dbReference>